<feature type="transmembrane region" description="Helical" evidence="2">
    <location>
        <begin position="167"/>
        <end position="188"/>
    </location>
</feature>
<feature type="transmembrane region" description="Helical" evidence="2">
    <location>
        <begin position="50"/>
        <end position="68"/>
    </location>
</feature>
<organism evidence="3 4">
    <name type="scientific">Prymnesium parvum</name>
    <name type="common">Toxic golden alga</name>
    <dbReference type="NCBI Taxonomy" id="97485"/>
    <lineage>
        <taxon>Eukaryota</taxon>
        <taxon>Haptista</taxon>
        <taxon>Haptophyta</taxon>
        <taxon>Prymnesiophyceae</taxon>
        <taxon>Prymnesiales</taxon>
        <taxon>Prymnesiaceae</taxon>
        <taxon>Prymnesium</taxon>
    </lineage>
</organism>
<feature type="transmembrane region" description="Helical" evidence="2">
    <location>
        <begin position="329"/>
        <end position="351"/>
    </location>
</feature>
<gene>
    <name evidence="3" type="ORF">AB1Y20_019547</name>
</gene>
<evidence type="ECO:0000313" key="3">
    <source>
        <dbReference type="EMBL" id="KAL1524661.1"/>
    </source>
</evidence>
<dbReference type="EMBL" id="JBGBPQ010000005">
    <property type="protein sequence ID" value="KAL1524661.1"/>
    <property type="molecule type" value="Genomic_DNA"/>
</dbReference>
<name>A0AB34JRD8_PRYPA</name>
<reference evidence="3 4" key="1">
    <citation type="journal article" date="2024" name="Science">
        <title>Giant polyketide synthase enzymes in the biosynthesis of giant marine polyether toxins.</title>
        <authorList>
            <person name="Fallon T.R."/>
            <person name="Shende V.V."/>
            <person name="Wierzbicki I.H."/>
            <person name="Pendleton A.L."/>
            <person name="Watervoot N.F."/>
            <person name="Auber R.P."/>
            <person name="Gonzalez D.J."/>
            <person name="Wisecaver J.H."/>
            <person name="Moore B.S."/>
        </authorList>
    </citation>
    <scope>NUCLEOTIDE SEQUENCE [LARGE SCALE GENOMIC DNA]</scope>
    <source>
        <strain evidence="3 4">12B1</strain>
    </source>
</reference>
<evidence type="ECO:0000313" key="4">
    <source>
        <dbReference type="Proteomes" id="UP001515480"/>
    </source>
</evidence>
<evidence type="ECO:0000256" key="2">
    <source>
        <dbReference type="SAM" id="Phobius"/>
    </source>
</evidence>
<feature type="compositionally biased region" description="Polar residues" evidence="1">
    <location>
        <begin position="375"/>
        <end position="397"/>
    </location>
</feature>
<accession>A0AB34JRD8</accession>
<feature type="region of interest" description="Disordered" evidence="1">
    <location>
        <begin position="362"/>
        <end position="411"/>
    </location>
</feature>
<proteinExistence type="predicted"/>
<keyword evidence="2" id="KW-0812">Transmembrane</keyword>
<dbReference type="AlphaFoldDB" id="A0AB34JRD8"/>
<sequence length="411" mass="45033">MRNCSTHFECRSSAVRCIDGFCHCYWAWGRTGGNCDILTHDSVWAVTSHALVMLTMLVPFTYSTHFLWMRRSHCADGCSISLGAPLCVFCASLCLLAQACIEELEALGLLVMKYASSELSYTVLTGAGLGFGQFSFLLLASSWLEMALAVTPHETVKSQLTRCRRGVLTYAAIYATLVTTLIALSPFFPTETLFAFSSISAICAIMVAFAFLGGSRKLGNLVAASATMELDHMHEGEVPDKEQAKDDLRLKRLSSDMKRLSLRLSSEHKRHSVGQSHLSNDEMGRLERMVILLTYIVRAAQRISAGTASLVVGDAVFLVAMLFELRELYFFSACAIFGGGAAAMTALIHFLHCSRSLGKRRQLAEPKRALEKTHSSMSNPRSEQGASRKSLDESSSPDVKLILPTSVERSA</sequence>
<keyword evidence="2" id="KW-0472">Membrane</keyword>
<feature type="transmembrane region" description="Helical" evidence="2">
    <location>
        <begin position="303"/>
        <end position="323"/>
    </location>
</feature>
<feature type="transmembrane region" description="Helical" evidence="2">
    <location>
        <begin position="194"/>
        <end position="212"/>
    </location>
</feature>
<evidence type="ECO:0008006" key="5">
    <source>
        <dbReference type="Google" id="ProtNLM"/>
    </source>
</evidence>
<feature type="transmembrane region" description="Helical" evidence="2">
    <location>
        <begin position="80"/>
        <end position="99"/>
    </location>
</feature>
<evidence type="ECO:0000256" key="1">
    <source>
        <dbReference type="SAM" id="MobiDB-lite"/>
    </source>
</evidence>
<comment type="caution">
    <text evidence="3">The sequence shown here is derived from an EMBL/GenBank/DDBJ whole genome shotgun (WGS) entry which is preliminary data.</text>
</comment>
<keyword evidence="4" id="KW-1185">Reference proteome</keyword>
<feature type="compositionally biased region" description="Basic and acidic residues" evidence="1">
    <location>
        <begin position="362"/>
        <end position="374"/>
    </location>
</feature>
<protein>
    <recommendedName>
        <fullName evidence="5">Transmembrane protein</fullName>
    </recommendedName>
</protein>
<dbReference type="Proteomes" id="UP001515480">
    <property type="component" value="Unassembled WGS sequence"/>
</dbReference>
<keyword evidence="2" id="KW-1133">Transmembrane helix</keyword>
<feature type="transmembrane region" description="Helical" evidence="2">
    <location>
        <begin position="119"/>
        <end position="139"/>
    </location>
</feature>